<proteinExistence type="predicted"/>
<gene>
    <name evidence="1" type="ORF">SPELUC_LOCUS6155</name>
</gene>
<accession>A0ACA9MA76</accession>
<feature type="non-terminal residue" evidence="1">
    <location>
        <position position="1"/>
    </location>
</feature>
<comment type="caution">
    <text evidence="1">The sequence shown here is derived from an EMBL/GenBank/DDBJ whole genome shotgun (WGS) entry which is preliminary data.</text>
</comment>
<evidence type="ECO:0000313" key="1">
    <source>
        <dbReference type="EMBL" id="CAG8575424.1"/>
    </source>
</evidence>
<dbReference type="Proteomes" id="UP000789366">
    <property type="component" value="Unassembled WGS sequence"/>
</dbReference>
<sequence length="283" mass="32981">SLIELSYSEALQLRPQTRMSFKSLKIFQKYLQIQMELFPNQQSGLENSSLSWSEDGRKECRLPKPSNVCEKPKAVVDLHVLKQLLDKFQLAEKELRSLINEISFPSKINKFEKFLFSEMINPETTNEQIIEMRKIYNEFKTNNSKILENKCVPNAPVSSTAERHENQSNVNNLNNLEIKSSRCYETEKFDSTENIWHHHSPPPSVIHCELMTNDNCALDFNRPNLQVTTSTIESCPQASVNIGYSSENNYFIDTNQHEYIQQLLSNNFTIVENYREEPLLYYP</sequence>
<evidence type="ECO:0000313" key="2">
    <source>
        <dbReference type="Proteomes" id="UP000789366"/>
    </source>
</evidence>
<dbReference type="EMBL" id="CAJVPW010006981">
    <property type="protein sequence ID" value="CAG8575424.1"/>
    <property type="molecule type" value="Genomic_DNA"/>
</dbReference>
<reference evidence="1" key="1">
    <citation type="submission" date="2021-06" db="EMBL/GenBank/DDBJ databases">
        <authorList>
            <person name="Kallberg Y."/>
            <person name="Tangrot J."/>
            <person name="Rosling A."/>
        </authorList>
    </citation>
    <scope>NUCLEOTIDE SEQUENCE</scope>
    <source>
        <strain evidence="1">28 12/20/2015</strain>
    </source>
</reference>
<keyword evidence="2" id="KW-1185">Reference proteome</keyword>
<organism evidence="1 2">
    <name type="scientific">Cetraspora pellucida</name>
    <dbReference type="NCBI Taxonomy" id="1433469"/>
    <lineage>
        <taxon>Eukaryota</taxon>
        <taxon>Fungi</taxon>
        <taxon>Fungi incertae sedis</taxon>
        <taxon>Mucoromycota</taxon>
        <taxon>Glomeromycotina</taxon>
        <taxon>Glomeromycetes</taxon>
        <taxon>Diversisporales</taxon>
        <taxon>Gigasporaceae</taxon>
        <taxon>Cetraspora</taxon>
    </lineage>
</organism>
<name>A0ACA9MA76_9GLOM</name>
<protein>
    <submittedName>
        <fullName evidence="1">14580_t:CDS:1</fullName>
    </submittedName>
</protein>